<dbReference type="InterPro" id="IPR017871">
    <property type="entry name" value="ABC_transporter-like_CS"/>
</dbReference>
<keyword evidence="3" id="KW-0175">Coiled coil</keyword>
<feature type="domain" description="ABC transporter" evidence="4">
    <location>
        <begin position="4"/>
        <end position="256"/>
    </location>
</feature>
<dbReference type="PROSITE" id="PS00211">
    <property type="entry name" value="ABC_TRANSPORTER_1"/>
    <property type="match status" value="2"/>
</dbReference>
<dbReference type="InterPro" id="IPR003439">
    <property type="entry name" value="ABC_transporter-like_ATP-bd"/>
</dbReference>
<dbReference type="Gene3D" id="3.40.50.300">
    <property type="entry name" value="P-loop containing nucleotide triphosphate hydrolases"/>
    <property type="match status" value="2"/>
</dbReference>
<dbReference type="InterPro" id="IPR027417">
    <property type="entry name" value="P-loop_NTPase"/>
</dbReference>
<dbReference type="InterPro" id="IPR051309">
    <property type="entry name" value="ABCF_ATPase"/>
</dbReference>
<reference evidence="5 6" key="1">
    <citation type="submission" date="2019-06" db="EMBL/GenBank/DDBJ databases">
        <title>Sulfurimonas gotlandica sp. nov., a chemoautotrophic and psychrotolerant epsilonproteobacterium isolated from a pelagic redoxcline, and an emended description of the genus Sulfurimonas.</title>
        <authorList>
            <person name="Wang S."/>
            <person name="Jiang L."/>
            <person name="Shao Z."/>
        </authorList>
    </citation>
    <scope>NUCLEOTIDE SEQUENCE [LARGE SCALE GENOMIC DNA]</scope>
    <source>
        <strain evidence="5 6">B2</strain>
    </source>
</reference>
<dbReference type="PANTHER" id="PTHR42855:SF1">
    <property type="entry name" value="ABC TRANSPORTER DOMAIN-CONTAINING PROTEIN"/>
    <property type="match status" value="1"/>
</dbReference>
<dbReference type="InterPro" id="IPR003593">
    <property type="entry name" value="AAA+_ATPase"/>
</dbReference>
<dbReference type="CDD" id="cd03221">
    <property type="entry name" value="ABCF_EF-3"/>
    <property type="match status" value="2"/>
</dbReference>
<dbReference type="InterPro" id="IPR032781">
    <property type="entry name" value="ABC_tran_Xtn"/>
</dbReference>
<dbReference type="InterPro" id="IPR037118">
    <property type="entry name" value="Val-tRNA_synth_C_sf"/>
</dbReference>
<feature type="domain" description="ABC transporter" evidence="4">
    <location>
        <begin position="332"/>
        <end position="549"/>
    </location>
</feature>
<dbReference type="KEGG" id="smax:FJR03_07330"/>
<dbReference type="NCBIfam" id="NF000355">
    <property type="entry name" value="ribo_prot_ABC_F"/>
    <property type="match status" value="1"/>
</dbReference>
<dbReference type="Proteomes" id="UP000593910">
    <property type="component" value="Chromosome"/>
</dbReference>
<sequence>MALIDLQNISKHYSAQKILVEIDFHVDEGERIVIIGKNGSGKSTLMKIVNGTLDADEGKRIIQNDIEVKMLDQRPVFEEGHNVREAVEAGLKEINAAKDRYNELTNLLAEDFENKTLLREHEKLSNYIEHHSAWNLDDKIERIIQHFDLKRYEDKPIALLSGGEQRRVALASLLLQKPDVLLLDEPTNHLDVYMVEFLEELLLKEKFTLVFISHDRYFIDRVATKSIEVEDCALREYKGGYSDYLQQKELYLQNLQKQHETLLSLLKRENEWYSRGVRARLKRNEGRKERLMELREAAKNNPSKIRKMSMELQREAKHFNRDKSINKQKMLFEIEDLHLKLGDKELLHDFSTRILQKDVIAIVGPNGSGKSTLLKTLLGRIKPTSGKIKQGEFTIGYFDQHREMLDDDKNLIETFCPHGGDRVSVQGKDLHVYGYLKNFLFPREFLDKKIGVLSGGEKNRVALALLFTKKVDILILDEPTNDLDIPTINILEEQLTNFPGAVILVSHDRYFVDKIAKKLFIFKKDQTIEESYQDYSEYLELEKELHELDEMEKEAVIEQEKPKENVKEKPKPVKLTYKEKIALEKLPQEIEELENTIEEKNNCLADPECYEKIGISVLAKELEEIEALYEQKVEELLNIEEKLEAIENGTS</sequence>
<dbReference type="AlphaFoldDB" id="A0A7M1AYD9"/>
<dbReference type="Gene3D" id="1.10.287.380">
    <property type="entry name" value="Valyl-tRNA synthetase, C-terminal domain"/>
    <property type="match status" value="1"/>
</dbReference>
<dbReference type="FunFam" id="3.40.50.300:FF:000011">
    <property type="entry name" value="Putative ABC transporter ATP-binding component"/>
    <property type="match status" value="1"/>
</dbReference>
<dbReference type="Pfam" id="PF16326">
    <property type="entry name" value="ABC_tran_CTD"/>
    <property type="match status" value="1"/>
</dbReference>
<evidence type="ECO:0000256" key="2">
    <source>
        <dbReference type="ARBA" id="ARBA00022840"/>
    </source>
</evidence>
<organism evidence="5 6">
    <name type="scientific">Sulfurimonas marina</name>
    <dbReference type="NCBI Taxonomy" id="2590551"/>
    <lineage>
        <taxon>Bacteria</taxon>
        <taxon>Pseudomonadati</taxon>
        <taxon>Campylobacterota</taxon>
        <taxon>Epsilonproteobacteria</taxon>
        <taxon>Campylobacterales</taxon>
        <taxon>Sulfurimonadaceae</taxon>
        <taxon>Sulfurimonas</taxon>
    </lineage>
</organism>
<dbReference type="RefSeq" id="WP_193112885.1">
    <property type="nucleotide sequence ID" value="NZ_CP041165.1"/>
</dbReference>
<keyword evidence="1" id="KW-0547">Nucleotide-binding</keyword>
<evidence type="ECO:0000256" key="1">
    <source>
        <dbReference type="ARBA" id="ARBA00022741"/>
    </source>
</evidence>
<keyword evidence="2 5" id="KW-0067">ATP-binding</keyword>
<feature type="coiled-coil region" evidence="3">
    <location>
        <begin position="538"/>
        <end position="649"/>
    </location>
</feature>
<dbReference type="Pfam" id="PF00005">
    <property type="entry name" value="ABC_tran"/>
    <property type="match status" value="2"/>
</dbReference>
<dbReference type="EMBL" id="CP041165">
    <property type="protein sequence ID" value="QOP41568.1"/>
    <property type="molecule type" value="Genomic_DNA"/>
</dbReference>
<dbReference type="PROSITE" id="PS50893">
    <property type="entry name" value="ABC_TRANSPORTER_2"/>
    <property type="match status" value="2"/>
</dbReference>
<proteinExistence type="predicted"/>
<dbReference type="GO" id="GO:0016887">
    <property type="term" value="F:ATP hydrolysis activity"/>
    <property type="evidence" value="ECO:0007669"/>
    <property type="project" value="InterPro"/>
</dbReference>
<dbReference type="SMART" id="SM00382">
    <property type="entry name" value="AAA"/>
    <property type="match status" value="2"/>
</dbReference>
<dbReference type="Pfam" id="PF12848">
    <property type="entry name" value="ABC_tran_Xtn"/>
    <property type="match status" value="1"/>
</dbReference>
<gene>
    <name evidence="5" type="ORF">FJR03_07330</name>
</gene>
<dbReference type="SUPFAM" id="SSF52540">
    <property type="entry name" value="P-loop containing nucleoside triphosphate hydrolases"/>
    <property type="match status" value="2"/>
</dbReference>
<dbReference type="InterPro" id="IPR032524">
    <property type="entry name" value="ABC_tran_C"/>
</dbReference>
<evidence type="ECO:0000313" key="5">
    <source>
        <dbReference type="EMBL" id="QOP41568.1"/>
    </source>
</evidence>
<dbReference type="PANTHER" id="PTHR42855">
    <property type="entry name" value="ABC TRANSPORTER ATP-BINDING SUBUNIT"/>
    <property type="match status" value="1"/>
</dbReference>
<name>A0A7M1AYD9_9BACT</name>
<keyword evidence="6" id="KW-1185">Reference proteome</keyword>
<evidence type="ECO:0000313" key="6">
    <source>
        <dbReference type="Proteomes" id="UP000593910"/>
    </source>
</evidence>
<evidence type="ECO:0000259" key="4">
    <source>
        <dbReference type="PROSITE" id="PS50893"/>
    </source>
</evidence>
<protein>
    <submittedName>
        <fullName evidence="5">ABC-F family ATP-binding cassette domain-containing protein</fullName>
    </submittedName>
</protein>
<dbReference type="GO" id="GO:0005524">
    <property type="term" value="F:ATP binding"/>
    <property type="evidence" value="ECO:0007669"/>
    <property type="project" value="UniProtKB-KW"/>
</dbReference>
<feature type="coiled-coil region" evidence="3">
    <location>
        <begin position="87"/>
        <end position="114"/>
    </location>
</feature>
<dbReference type="GO" id="GO:0003677">
    <property type="term" value="F:DNA binding"/>
    <property type="evidence" value="ECO:0007669"/>
    <property type="project" value="InterPro"/>
</dbReference>
<accession>A0A7M1AYD9</accession>
<evidence type="ECO:0000256" key="3">
    <source>
        <dbReference type="SAM" id="Coils"/>
    </source>
</evidence>